<keyword evidence="5" id="KW-1185">Reference proteome</keyword>
<reference evidence="4 5" key="1">
    <citation type="submission" date="2020-05" db="EMBL/GenBank/DDBJ databases">
        <title>Complete genome of Desulfobulbus oligotrophicus.</title>
        <authorList>
            <person name="Podar M."/>
        </authorList>
    </citation>
    <scope>NUCLEOTIDE SEQUENCE [LARGE SCALE GENOMIC DNA]</scope>
    <source>
        <strain evidence="4 5">Prop6</strain>
    </source>
</reference>
<evidence type="ECO:0000313" key="5">
    <source>
        <dbReference type="Proteomes" id="UP000596092"/>
    </source>
</evidence>
<dbReference type="Proteomes" id="UP000596092">
    <property type="component" value="Chromosome"/>
</dbReference>
<evidence type="ECO:0000256" key="1">
    <source>
        <dbReference type="ARBA" id="ARBA00022670"/>
    </source>
</evidence>
<keyword evidence="1" id="KW-0645">Protease</keyword>
<dbReference type="InterPro" id="IPR001539">
    <property type="entry name" value="Peptidase_U32"/>
</dbReference>
<comment type="similarity">
    <text evidence="3">Belongs to the peptidase U32 family.</text>
</comment>
<dbReference type="PANTHER" id="PTHR30217:SF6">
    <property type="entry name" value="TRNA HYDROXYLATION PROTEIN P"/>
    <property type="match status" value="1"/>
</dbReference>
<evidence type="ECO:0000313" key="4">
    <source>
        <dbReference type="EMBL" id="QQG65078.1"/>
    </source>
</evidence>
<accession>A0A7T6APV8</accession>
<organism evidence="4 5">
    <name type="scientific">Desulfobulbus oligotrophicus</name>
    <dbReference type="NCBI Taxonomy" id="1909699"/>
    <lineage>
        <taxon>Bacteria</taxon>
        <taxon>Pseudomonadati</taxon>
        <taxon>Thermodesulfobacteriota</taxon>
        <taxon>Desulfobulbia</taxon>
        <taxon>Desulfobulbales</taxon>
        <taxon>Desulfobulbaceae</taxon>
        <taxon>Desulfobulbus</taxon>
    </lineage>
</organism>
<sequence length="419" mass="46630">MAEFLSPQIPELLAPAGNFEKLIAAVHYGADAVYLGGQKYSLRARAANFDAEEMRRAVDFAHARGVKVYVTVNVFAHNRDFHDLEAYLRLLQEIDVDGCIVSDPGILIVAQQVVPDLPLHLSTQANVTNQASARFWAQHGITRLNLARELGLEEIRAIRTATDAELEVFVHGALCISYSGRCMLSTYLTGRNANQGDCAHPCRYSYALVEAKRPGEYFPVEEDNRGTYIFNSRDLCLLRQLPALVNAGVNAIKIEGRMKSIGYVGAVVRVYRQALDWLRQQIVSGRPLDSLVFPEVFDSELAKIGTRGQTENFFHAPPSSDDMLYDTMRCDQRYVPVGIVRATSPLLVEARHVLALGDPIECLHRTTVEPITVTVIKLQLEDGTVVDRVNPITRVVIQTDPPLLDLEPYTLLRKCITSA</sequence>
<proteinExistence type="inferred from homology"/>
<dbReference type="PANTHER" id="PTHR30217">
    <property type="entry name" value="PEPTIDASE U32 FAMILY"/>
    <property type="match status" value="1"/>
</dbReference>
<dbReference type="Pfam" id="PF01136">
    <property type="entry name" value="Peptidase_U32"/>
    <property type="match status" value="1"/>
</dbReference>
<name>A0A7T6APV8_9BACT</name>
<dbReference type="GO" id="GO:0006508">
    <property type="term" value="P:proteolysis"/>
    <property type="evidence" value="ECO:0007669"/>
    <property type="project" value="UniProtKB-KW"/>
</dbReference>
<dbReference type="KEGG" id="dog:HP555_03950"/>
<dbReference type="EMBL" id="CP054140">
    <property type="protein sequence ID" value="QQG65078.1"/>
    <property type="molecule type" value="Genomic_DNA"/>
</dbReference>
<dbReference type="PROSITE" id="PS01276">
    <property type="entry name" value="PEPTIDASE_U32"/>
    <property type="match status" value="1"/>
</dbReference>
<keyword evidence="2" id="KW-0378">Hydrolase</keyword>
<dbReference type="InterPro" id="IPR051454">
    <property type="entry name" value="RNA/ubiquinone_mod_enzymes"/>
</dbReference>
<dbReference type="AlphaFoldDB" id="A0A7T6APV8"/>
<dbReference type="RefSeq" id="WP_199263894.1">
    <property type="nucleotide sequence ID" value="NZ_CP054140.1"/>
</dbReference>
<protein>
    <submittedName>
        <fullName evidence="4">U32 family peptidase</fullName>
    </submittedName>
</protein>
<evidence type="ECO:0000256" key="3">
    <source>
        <dbReference type="ARBA" id="ARBA00038374"/>
    </source>
</evidence>
<dbReference type="GO" id="GO:0008233">
    <property type="term" value="F:peptidase activity"/>
    <property type="evidence" value="ECO:0007669"/>
    <property type="project" value="UniProtKB-KW"/>
</dbReference>
<gene>
    <name evidence="4" type="ORF">HP555_03950</name>
</gene>
<evidence type="ECO:0000256" key="2">
    <source>
        <dbReference type="ARBA" id="ARBA00022801"/>
    </source>
</evidence>